<dbReference type="InterPro" id="IPR000801">
    <property type="entry name" value="Esterase-like"/>
</dbReference>
<dbReference type="RefSeq" id="WP_111370476.1">
    <property type="nucleotide sequence ID" value="NZ_CP029480.1"/>
</dbReference>
<dbReference type="InterPro" id="IPR029058">
    <property type="entry name" value="AB_hydrolase_fold"/>
</dbReference>
<dbReference type="PANTHER" id="PTHR48098">
    <property type="entry name" value="ENTEROCHELIN ESTERASE-RELATED"/>
    <property type="match status" value="1"/>
</dbReference>
<dbReference type="AlphaFoldDB" id="A0A2Z4G881"/>
<keyword evidence="1" id="KW-0732">Signal</keyword>
<dbReference type="Proteomes" id="UP000249873">
    <property type="component" value="Chromosome"/>
</dbReference>
<gene>
    <name evidence="2" type="ORF">DJ013_03980</name>
</gene>
<reference evidence="2 3" key="1">
    <citation type="submission" date="2018-05" db="EMBL/GenBank/DDBJ databases">
        <title>Complete genome sequence of Arcticibacterium luteifluviistationis SM1504T, a cytophagaceae bacterium isolated from Arctic surface seawater.</title>
        <authorList>
            <person name="Li Y."/>
            <person name="Qin Q.-L."/>
        </authorList>
    </citation>
    <scope>NUCLEOTIDE SEQUENCE [LARGE SCALE GENOMIC DNA]</scope>
    <source>
        <strain evidence="2 3">SM1504</strain>
    </source>
</reference>
<dbReference type="InterPro" id="IPR050583">
    <property type="entry name" value="Mycobacterial_A85_antigen"/>
</dbReference>
<keyword evidence="3" id="KW-1185">Reference proteome</keyword>
<dbReference type="Gene3D" id="3.40.50.1820">
    <property type="entry name" value="alpha/beta hydrolase"/>
    <property type="match status" value="1"/>
</dbReference>
<dbReference type="OrthoDB" id="241638at2"/>
<proteinExistence type="predicted"/>
<name>A0A2Z4G881_9BACT</name>
<protein>
    <submittedName>
        <fullName evidence="2">Esterase</fullName>
    </submittedName>
</protein>
<feature type="chain" id="PRO_5016343224" evidence="1">
    <location>
        <begin position="18"/>
        <end position="283"/>
    </location>
</feature>
<dbReference type="Pfam" id="PF00756">
    <property type="entry name" value="Esterase"/>
    <property type="match status" value="1"/>
</dbReference>
<evidence type="ECO:0000313" key="3">
    <source>
        <dbReference type="Proteomes" id="UP000249873"/>
    </source>
</evidence>
<feature type="signal peptide" evidence="1">
    <location>
        <begin position="1"/>
        <end position="17"/>
    </location>
</feature>
<dbReference type="KEGG" id="als:DJ013_03980"/>
<organism evidence="2 3">
    <name type="scientific">Arcticibacterium luteifluviistationis</name>
    <dbReference type="NCBI Taxonomy" id="1784714"/>
    <lineage>
        <taxon>Bacteria</taxon>
        <taxon>Pseudomonadati</taxon>
        <taxon>Bacteroidota</taxon>
        <taxon>Cytophagia</taxon>
        <taxon>Cytophagales</taxon>
        <taxon>Leadbetterellaceae</taxon>
        <taxon>Arcticibacterium</taxon>
    </lineage>
</organism>
<dbReference type="PANTHER" id="PTHR48098:SF3">
    <property type="entry name" value="IRON(III) ENTEROBACTIN ESTERASE"/>
    <property type="match status" value="1"/>
</dbReference>
<evidence type="ECO:0000313" key="2">
    <source>
        <dbReference type="EMBL" id="AWV97374.1"/>
    </source>
</evidence>
<dbReference type="EMBL" id="CP029480">
    <property type="protein sequence ID" value="AWV97374.1"/>
    <property type="molecule type" value="Genomic_DNA"/>
</dbReference>
<dbReference type="SUPFAM" id="SSF53474">
    <property type="entry name" value="alpha/beta-Hydrolases"/>
    <property type="match status" value="1"/>
</dbReference>
<evidence type="ECO:0000256" key="1">
    <source>
        <dbReference type="SAM" id="SignalP"/>
    </source>
</evidence>
<accession>A0A2Z4G881</accession>
<sequence>MKYLLSLLLLIPFSLSAQYQLGPDSQKQDSVPQGNVTRYTWHSPSYDNYREYHVYVPAQYDASEPAALMVFQDGQAYVKNDGAMRVPIVFDNLIHKKEMPVTIGLFITPGHSTEDLPENRFQSSNRANEYDEMDDRYVSMLINELIPELKKTLNISEDRKMHAICGLSSGGICAWTAAWQRPDVFHKVLSHIGSFTNIRGGDRYPGIIRKSAKKDIKIFMQDGNTDLNNIHGDWYLGNLQMESALKFKDYEVKTEWGTGGHNSEHGGAILPMSLKWLWSDVME</sequence>